<dbReference type="PROSITE" id="PS01124">
    <property type="entry name" value="HTH_ARAC_FAMILY_2"/>
    <property type="match status" value="1"/>
</dbReference>
<dbReference type="PANTHER" id="PTHR43280">
    <property type="entry name" value="ARAC-FAMILY TRANSCRIPTIONAL REGULATOR"/>
    <property type="match status" value="1"/>
</dbReference>
<reference evidence="6" key="1">
    <citation type="journal article" date="2019" name="Int. J. Syst. Evol. Microbiol.">
        <title>The Global Catalogue of Microorganisms (GCM) 10K type strain sequencing project: providing services to taxonomists for standard genome sequencing and annotation.</title>
        <authorList>
            <consortium name="The Broad Institute Genomics Platform"/>
            <consortium name="The Broad Institute Genome Sequencing Center for Infectious Disease"/>
            <person name="Wu L."/>
            <person name="Ma J."/>
        </authorList>
    </citation>
    <scope>NUCLEOTIDE SEQUENCE [LARGE SCALE GENOMIC DNA]</scope>
    <source>
        <strain evidence="6">CECT 7477</strain>
    </source>
</reference>
<dbReference type="InterPro" id="IPR009594">
    <property type="entry name" value="Tscrpt_reg_HTH_AraC_N"/>
</dbReference>
<dbReference type="SMART" id="SM00342">
    <property type="entry name" value="HTH_ARAC"/>
    <property type="match status" value="1"/>
</dbReference>
<feature type="domain" description="HTH araC/xylS-type" evidence="4">
    <location>
        <begin position="200"/>
        <end position="298"/>
    </location>
</feature>
<dbReference type="EMBL" id="JBHSAW010000010">
    <property type="protein sequence ID" value="MFC4096764.1"/>
    <property type="molecule type" value="Genomic_DNA"/>
</dbReference>
<evidence type="ECO:0000256" key="3">
    <source>
        <dbReference type="ARBA" id="ARBA00023163"/>
    </source>
</evidence>
<keyword evidence="3" id="KW-0804">Transcription</keyword>
<dbReference type="PANTHER" id="PTHR43280:SF2">
    <property type="entry name" value="HTH-TYPE TRANSCRIPTIONAL REGULATOR EXSA"/>
    <property type="match status" value="1"/>
</dbReference>
<dbReference type="Pfam" id="PF12833">
    <property type="entry name" value="HTH_18"/>
    <property type="match status" value="1"/>
</dbReference>
<dbReference type="SUPFAM" id="SSF46689">
    <property type="entry name" value="Homeodomain-like"/>
    <property type="match status" value="2"/>
</dbReference>
<dbReference type="InterPro" id="IPR018060">
    <property type="entry name" value="HTH_AraC"/>
</dbReference>
<evidence type="ECO:0000313" key="5">
    <source>
        <dbReference type="EMBL" id="MFC4096764.1"/>
    </source>
</evidence>
<dbReference type="RefSeq" id="WP_192461509.1">
    <property type="nucleotide sequence ID" value="NZ_JACYFJ010000002.1"/>
</dbReference>
<dbReference type="Proteomes" id="UP001595814">
    <property type="component" value="Unassembled WGS sequence"/>
</dbReference>
<evidence type="ECO:0000259" key="4">
    <source>
        <dbReference type="PROSITE" id="PS01124"/>
    </source>
</evidence>
<sequence>MELPKSFYATRKLVDVVENKTTYELKDSAVHIFETHEKAELVQLKFGSPVLASMLEGKKIMHLKDMQSFDFLPGESLILPADELMSIDFPDSTKKSPTRCLALEIGEDRIQRVAQLMNEQMGKVEGDEWDLLDYNFHFTNDPGLHKIIQRIVYLYAEKHPSKDFFVSNMLQELIIRILQANTRKAYANNSKELSSHNRFAYIIEYIKQNLVQSLTVKELSDKAYMSESNFYKKFKQEMGQSPVDFINQERIAKASELLSNDEMNLTDVFLSCGFKNRSYFNRMFKRIKGTSPSQYQQRFKD</sequence>
<dbReference type="InterPro" id="IPR020449">
    <property type="entry name" value="Tscrpt_reg_AraC-type_HTH"/>
</dbReference>
<keyword evidence="6" id="KW-1185">Reference proteome</keyword>
<comment type="caution">
    <text evidence="5">The sequence shown here is derived from an EMBL/GenBank/DDBJ whole genome shotgun (WGS) entry which is preliminary data.</text>
</comment>
<name>A0ABV8JQX8_9FLAO</name>
<dbReference type="Gene3D" id="1.10.10.60">
    <property type="entry name" value="Homeodomain-like"/>
    <property type="match status" value="2"/>
</dbReference>
<dbReference type="InterPro" id="IPR009057">
    <property type="entry name" value="Homeodomain-like_sf"/>
</dbReference>
<organism evidence="5 6">
    <name type="scientific">Euzebyella saccharophila</name>
    <dbReference type="NCBI Taxonomy" id="679664"/>
    <lineage>
        <taxon>Bacteria</taxon>
        <taxon>Pseudomonadati</taxon>
        <taxon>Bacteroidota</taxon>
        <taxon>Flavobacteriia</taxon>
        <taxon>Flavobacteriales</taxon>
        <taxon>Flavobacteriaceae</taxon>
        <taxon>Euzebyella</taxon>
    </lineage>
</organism>
<dbReference type="Pfam" id="PF06719">
    <property type="entry name" value="AraC_N"/>
    <property type="match status" value="1"/>
</dbReference>
<gene>
    <name evidence="5" type="ORF">ACFOUT_12825</name>
</gene>
<accession>A0ABV8JQX8</accession>
<proteinExistence type="predicted"/>
<keyword evidence="2" id="KW-0238">DNA-binding</keyword>
<keyword evidence="1" id="KW-0805">Transcription regulation</keyword>
<evidence type="ECO:0000256" key="1">
    <source>
        <dbReference type="ARBA" id="ARBA00023015"/>
    </source>
</evidence>
<protein>
    <submittedName>
        <fullName evidence="5">AraC family transcriptional regulator</fullName>
    </submittedName>
</protein>
<evidence type="ECO:0000313" key="6">
    <source>
        <dbReference type="Proteomes" id="UP001595814"/>
    </source>
</evidence>
<dbReference type="PRINTS" id="PR00032">
    <property type="entry name" value="HTHARAC"/>
</dbReference>
<evidence type="ECO:0000256" key="2">
    <source>
        <dbReference type="ARBA" id="ARBA00023125"/>
    </source>
</evidence>